<dbReference type="AlphaFoldDB" id="A0A1B0AWS6"/>
<reference evidence="1" key="2">
    <citation type="submission" date="2020-05" db="UniProtKB">
        <authorList>
            <consortium name="EnsemblMetazoa"/>
        </authorList>
    </citation>
    <scope>IDENTIFICATION</scope>
    <source>
        <strain evidence="1">IAEA</strain>
    </source>
</reference>
<accession>A0A1B0AWS6</accession>
<keyword evidence="2" id="KW-1185">Reference proteome</keyword>
<name>A0A1B0AWS6_9MUSC</name>
<dbReference type="Proteomes" id="UP000092460">
    <property type="component" value="Unassembled WGS sequence"/>
</dbReference>
<organism evidence="1 2">
    <name type="scientific">Glossina palpalis gambiensis</name>
    <dbReference type="NCBI Taxonomy" id="67801"/>
    <lineage>
        <taxon>Eukaryota</taxon>
        <taxon>Metazoa</taxon>
        <taxon>Ecdysozoa</taxon>
        <taxon>Arthropoda</taxon>
        <taxon>Hexapoda</taxon>
        <taxon>Insecta</taxon>
        <taxon>Pterygota</taxon>
        <taxon>Neoptera</taxon>
        <taxon>Endopterygota</taxon>
        <taxon>Diptera</taxon>
        <taxon>Brachycera</taxon>
        <taxon>Muscomorpha</taxon>
        <taxon>Hippoboscoidea</taxon>
        <taxon>Glossinidae</taxon>
        <taxon>Glossina</taxon>
    </lineage>
</organism>
<dbReference type="VEuPathDB" id="VectorBase:GPPI011382"/>
<evidence type="ECO:0000313" key="1">
    <source>
        <dbReference type="EnsemblMetazoa" id="GPPI011382-PA"/>
    </source>
</evidence>
<reference evidence="2" key="1">
    <citation type="submission" date="2015-01" db="EMBL/GenBank/DDBJ databases">
        <authorList>
            <person name="Aksoy S."/>
            <person name="Warren W."/>
            <person name="Wilson R.K."/>
        </authorList>
    </citation>
    <scope>NUCLEOTIDE SEQUENCE [LARGE SCALE GENOMIC DNA]</scope>
    <source>
        <strain evidence="2">IAEA</strain>
    </source>
</reference>
<protein>
    <submittedName>
        <fullName evidence="1">Uncharacterized protein</fullName>
    </submittedName>
</protein>
<dbReference type="EMBL" id="JXJN01004939">
    <property type="status" value="NOT_ANNOTATED_CDS"/>
    <property type="molecule type" value="Genomic_DNA"/>
</dbReference>
<proteinExistence type="predicted"/>
<evidence type="ECO:0000313" key="2">
    <source>
        <dbReference type="Proteomes" id="UP000092460"/>
    </source>
</evidence>
<dbReference type="EnsemblMetazoa" id="GPPI011382-RA">
    <property type="protein sequence ID" value="GPPI011382-PA"/>
    <property type="gene ID" value="GPPI011382"/>
</dbReference>
<sequence>MESQATEHFYYALKHTVEILQRFIIQRFHLDNQLDSFECKVKYFAMIMPCLCRVRIDNKDLRRLQLVRKTSHSRSKHHRNHISNI</sequence>